<keyword evidence="1" id="KW-0808">Transferase</keyword>
<dbReference type="InterPro" id="IPR002123">
    <property type="entry name" value="Plipid/glycerol_acylTrfase"/>
</dbReference>
<proteinExistence type="predicted"/>
<name>A0ABV6LIJ1_9BACI</name>
<dbReference type="GO" id="GO:0016746">
    <property type="term" value="F:acyltransferase activity"/>
    <property type="evidence" value="ECO:0007669"/>
    <property type="project" value="UniProtKB-KW"/>
</dbReference>
<accession>A0ABV6LIJ1</accession>
<dbReference type="EMBL" id="JBHLTP010000002">
    <property type="protein sequence ID" value="MFC0522201.1"/>
    <property type="molecule type" value="Genomic_DNA"/>
</dbReference>
<dbReference type="CDD" id="cd06551">
    <property type="entry name" value="LPLAT"/>
    <property type="match status" value="1"/>
</dbReference>
<evidence type="ECO:0000259" key="3">
    <source>
        <dbReference type="SMART" id="SM00563"/>
    </source>
</evidence>
<comment type="caution">
    <text evidence="4">The sequence shown here is derived from an EMBL/GenBank/DDBJ whole genome shotgun (WGS) entry which is preliminary data.</text>
</comment>
<keyword evidence="5" id="KW-1185">Reference proteome</keyword>
<dbReference type="Proteomes" id="UP001589836">
    <property type="component" value="Unassembled WGS sequence"/>
</dbReference>
<evidence type="ECO:0000256" key="2">
    <source>
        <dbReference type="ARBA" id="ARBA00023315"/>
    </source>
</evidence>
<organism evidence="4 5">
    <name type="scientific">Pontibacillus salicampi</name>
    <dbReference type="NCBI Taxonomy" id="1449801"/>
    <lineage>
        <taxon>Bacteria</taxon>
        <taxon>Bacillati</taxon>
        <taxon>Bacillota</taxon>
        <taxon>Bacilli</taxon>
        <taxon>Bacillales</taxon>
        <taxon>Bacillaceae</taxon>
        <taxon>Pontibacillus</taxon>
    </lineage>
</organism>
<feature type="domain" description="Phospholipid/glycerol acyltransferase" evidence="3">
    <location>
        <begin position="42"/>
        <end position="159"/>
    </location>
</feature>
<evidence type="ECO:0000256" key="1">
    <source>
        <dbReference type="ARBA" id="ARBA00022679"/>
    </source>
</evidence>
<evidence type="ECO:0000313" key="5">
    <source>
        <dbReference type="Proteomes" id="UP001589836"/>
    </source>
</evidence>
<dbReference type="RefSeq" id="WP_377344725.1">
    <property type="nucleotide sequence ID" value="NZ_JBHLTP010000002.1"/>
</dbReference>
<keyword evidence="2 4" id="KW-0012">Acyltransferase</keyword>
<evidence type="ECO:0000313" key="4">
    <source>
        <dbReference type="EMBL" id="MFC0522201.1"/>
    </source>
</evidence>
<dbReference type="PANTHER" id="PTHR10434">
    <property type="entry name" value="1-ACYL-SN-GLYCEROL-3-PHOSPHATE ACYLTRANSFERASE"/>
    <property type="match status" value="1"/>
</dbReference>
<dbReference type="PANTHER" id="PTHR10434:SF11">
    <property type="entry name" value="1-ACYL-SN-GLYCEROL-3-PHOSPHATE ACYLTRANSFERASE"/>
    <property type="match status" value="1"/>
</dbReference>
<dbReference type="Pfam" id="PF01553">
    <property type="entry name" value="Acyltransferase"/>
    <property type="match status" value="1"/>
</dbReference>
<gene>
    <name evidence="4" type="ORF">ACFFGV_01180</name>
</gene>
<dbReference type="SMART" id="SM00563">
    <property type="entry name" value="PlsC"/>
    <property type="match status" value="1"/>
</dbReference>
<reference evidence="4 5" key="1">
    <citation type="submission" date="2024-09" db="EMBL/GenBank/DDBJ databases">
        <authorList>
            <person name="Sun Q."/>
            <person name="Mori K."/>
        </authorList>
    </citation>
    <scope>NUCLEOTIDE SEQUENCE [LARGE SCALE GENOMIC DNA]</scope>
    <source>
        <strain evidence="4 5">NCAIM B.02529</strain>
    </source>
</reference>
<dbReference type="SUPFAM" id="SSF69593">
    <property type="entry name" value="Glycerol-3-phosphate (1)-acyltransferase"/>
    <property type="match status" value="1"/>
</dbReference>
<sequence>MIPAKKSIFWEKGFNLFVTRLVKHYFNNIYIQGSPPISTQRTLFLPNHSTWWDPVIIFLLNRHVLQADSYAMMHESGLKDVPIFQKIGAFSVNKESRRDILASLQYAKERLEEGKSVWMFPQGDEHHLEQRPLAFQSGAAYLAKKVEEIQIVPVALYYTFQSSRKANVYVSLGNAIHPMDSSLNKSEWNAHLEVISTALLDNVKSNIIHHNTKDYYPLL</sequence>
<protein>
    <submittedName>
        <fullName evidence="4">Lysophospholipid acyltransferase family protein</fullName>
    </submittedName>
</protein>